<dbReference type="EC" id="4.4.1.8" evidence="6"/>
<dbReference type="GO" id="GO:0003962">
    <property type="term" value="F:cystathionine gamma-synthase activity"/>
    <property type="evidence" value="ECO:0007669"/>
    <property type="project" value="TreeGrafter"/>
</dbReference>
<dbReference type="InterPro" id="IPR015421">
    <property type="entry name" value="PyrdxlP-dep_Trfase_major"/>
</dbReference>
<dbReference type="GO" id="GO:0004123">
    <property type="term" value="F:cystathionine gamma-lyase activity"/>
    <property type="evidence" value="ECO:0007669"/>
    <property type="project" value="TreeGrafter"/>
</dbReference>
<keyword evidence="3 4" id="KW-0663">Pyridoxal phosphate</keyword>
<dbReference type="GO" id="GO:0030170">
    <property type="term" value="F:pyridoxal phosphate binding"/>
    <property type="evidence" value="ECO:0007669"/>
    <property type="project" value="InterPro"/>
</dbReference>
<evidence type="ECO:0000313" key="7">
    <source>
        <dbReference type="Proteomes" id="UP000316426"/>
    </source>
</evidence>
<dbReference type="GO" id="GO:0019346">
    <property type="term" value="P:transsulfuration"/>
    <property type="evidence" value="ECO:0007669"/>
    <property type="project" value="InterPro"/>
</dbReference>
<dbReference type="InterPro" id="IPR015424">
    <property type="entry name" value="PyrdxlP-dep_Trfase"/>
</dbReference>
<organism evidence="6 7">
    <name type="scientific">Botrimarina mediterranea</name>
    <dbReference type="NCBI Taxonomy" id="2528022"/>
    <lineage>
        <taxon>Bacteria</taxon>
        <taxon>Pseudomonadati</taxon>
        <taxon>Planctomycetota</taxon>
        <taxon>Planctomycetia</taxon>
        <taxon>Pirellulales</taxon>
        <taxon>Lacipirellulaceae</taxon>
        <taxon>Botrimarina</taxon>
    </lineage>
</organism>
<keyword evidence="7" id="KW-1185">Reference proteome</keyword>
<evidence type="ECO:0000313" key="6">
    <source>
        <dbReference type="EMBL" id="QDV73382.1"/>
    </source>
</evidence>
<gene>
    <name evidence="6" type="primary">metC</name>
    <name evidence="6" type="ORF">Spa11_15780</name>
</gene>
<reference evidence="6 7" key="1">
    <citation type="submission" date="2019-02" db="EMBL/GenBank/DDBJ databases">
        <title>Deep-cultivation of Planctomycetes and their phenomic and genomic characterization uncovers novel biology.</title>
        <authorList>
            <person name="Wiegand S."/>
            <person name="Jogler M."/>
            <person name="Boedeker C."/>
            <person name="Pinto D."/>
            <person name="Vollmers J."/>
            <person name="Rivas-Marin E."/>
            <person name="Kohn T."/>
            <person name="Peeters S.H."/>
            <person name="Heuer A."/>
            <person name="Rast P."/>
            <person name="Oberbeckmann S."/>
            <person name="Bunk B."/>
            <person name="Jeske O."/>
            <person name="Meyerdierks A."/>
            <person name="Storesund J.E."/>
            <person name="Kallscheuer N."/>
            <person name="Luecker S."/>
            <person name="Lage O.M."/>
            <person name="Pohl T."/>
            <person name="Merkel B.J."/>
            <person name="Hornburger P."/>
            <person name="Mueller R.-W."/>
            <person name="Bruemmer F."/>
            <person name="Labrenz M."/>
            <person name="Spormann A.M."/>
            <person name="Op den Camp H."/>
            <person name="Overmann J."/>
            <person name="Amann R."/>
            <person name="Jetten M.S.M."/>
            <person name="Mascher T."/>
            <person name="Medema M.H."/>
            <person name="Devos D.P."/>
            <person name="Kaster A.-K."/>
            <person name="Ovreas L."/>
            <person name="Rohde M."/>
            <person name="Galperin M.Y."/>
            <person name="Jogler C."/>
        </authorList>
    </citation>
    <scope>NUCLEOTIDE SEQUENCE [LARGE SCALE GENOMIC DNA]</scope>
    <source>
        <strain evidence="6 7">Spa11</strain>
    </source>
</reference>
<keyword evidence="6" id="KW-0456">Lyase</keyword>
<dbReference type="PIRSF" id="PIRSF001434">
    <property type="entry name" value="CGS"/>
    <property type="match status" value="1"/>
</dbReference>
<dbReference type="Proteomes" id="UP000316426">
    <property type="component" value="Chromosome"/>
</dbReference>
<protein>
    <submittedName>
        <fullName evidence="6">Cystathionine beta-lyase</fullName>
        <ecNumber evidence="6">4.4.1.8</ecNumber>
    </submittedName>
</protein>
<dbReference type="Pfam" id="PF01053">
    <property type="entry name" value="Cys_Met_Meta_PP"/>
    <property type="match status" value="1"/>
</dbReference>
<dbReference type="FunFam" id="3.90.1150.10:FF:000033">
    <property type="entry name" value="Cystathionine gamma-synthase"/>
    <property type="match status" value="1"/>
</dbReference>
<name>A0A518K6F9_9BACT</name>
<evidence type="ECO:0000256" key="4">
    <source>
        <dbReference type="PIRSR" id="PIRSR001434-2"/>
    </source>
</evidence>
<evidence type="ECO:0000256" key="3">
    <source>
        <dbReference type="ARBA" id="ARBA00022898"/>
    </source>
</evidence>
<evidence type="ECO:0000256" key="2">
    <source>
        <dbReference type="ARBA" id="ARBA00009077"/>
    </source>
</evidence>
<sequence length="385" mass="41147">MHFRTRAIHIGQEPDPATGAVVPPVHFASTFAQPGAGEWREYNYSRSGNPTRHALEVTAASLEGCGPEGGALAFATGMAAIHCVIASLRAGDHILASSDLYGGAYRLLHKVADRAGLTVTLADATDLAAFEKAIEPNTRLVWVESPGNPLMTIIDLKGVAEIAHRHGALAACDNTIATPVLSRPLELGMDIVMHSATKYYGGHSDLMGGLLAMREKHVYDDLAFLQNATGAIMGPMESFLCSRGAKTLELRVREQSRSAQKVAEWLSQRKEVKRVLYPGLPTHPGHELAKRQMDGAFGGMLSFELNATDAQTKAFVKATQLFSIAVSFGAVESLISQPASMSHASYDPADRAKAGITDGLIRLSIGLESADDLIADLERALFSTT</sequence>
<dbReference type="Gene3D" id="3.40.640.10">
    <property type="entry name" value="Type I PLP-dependent aspartate aminotransferase-like (Major domain)"/>
    <property type="match status" value="1"/>
</dbReference>
<dbReference type="SUPFAM" id="SSF53383">
    <property type="entry name" value="PLP-dependent transferases"/>
    <property type="match status" value="1"/>
</dbReference>
<dbReference type="InterPro" id="IPR015422">
    <property type="entry name" value="PyrdxlP-dep_Trfase_small"/>
</dbReference>
<dbReference type="KEGG" id="bmei:Spa11_15780"/>
<dbReference type="PANTHER" id="PTHR11808:SF15">
    <property type="entry name" value="CYSTATHIONINE GAMMA-LYASE"/>
    <property type="match status" value="1"/>
</dbReference>
<evidence type="ECO:0000256" key="5">
    <source>
        <dbReference type="RuleBase" id="RU362118"/>
    </source>
</evidence>
<dbReference type="InterPro" id="IPR000277">
    <property type="entry name" value="Cys/Met-Metab_PyrdxlP-dep_enz"/>
</dbReference>
<dbReference type="GO" id="GO:0009086">
    <property type="term" value="P:methionine biosynthetic process"/>
    <property type="evidence" value="ECO:0007669"/>
    <property type="project" value="UniProtKB-ARBA"/>
</dbReference>
<feature type="modified residue" description="N6-(pyridoxal phosphate)lysine" evidence="4">
    <location>
        <position position="198"/>
    </location>
</feature>
<dbReference type="PANTHER" id="PTHR11808">
    <property type="entry name" value="TRANS-SULFURATION ENZYME FAMILY MEMBER"/>
    <property type="match status" value="1"/>
</dbReference>
<dbReference type="AlphaFoldDB" id="A0A518K6F9"/>
<evidence type="ECO:0000256" key="1">
    <source>
        <dbReference type="ARBA" id="ARBA00001933"/>
    </source>
</evidence>
<comment type="similarity">
    <text evidence="2 5">Belongs to the trans-sulfuration enzymes family.</text>
</comment>
<dbReference type="GO" id="GO:0005737">
    <property type="term" value="C:cytoplasm"/>
    <property type="evidence" value="ECO:0007669"/>
    <property type="project" value="TreeGrafter"/>
</dbReference>
<dbReference type="Gene3D" id="3.90.1150.10">
    <property type="entry name" value="Aspartate Aminotransferase, domain 1"/>
    <property type="match status" value="1"/>
</dbReference>
<accession>A0A518K6F9</accession>
<dbReference type="RefSeq" id="WP_145110248.1">
    <property type="nucleotide sequence ID" value="NZ_CP036349.1"/>
</dbReference>
<dbReference type="EMBL" id="CP036349">
    <property type="protein sequence ID" value="QDV73382.1"/>
    <property type="molecule type" value="Genomic_DNA"/>
</dbReference>
<dbReference type="CDD" id="cd00614">
    <property type="entry name" value="CGS_like"/>
    <property type="match status" value="1"/>
</dbReference>
<proteinExistence type="inferred from homology"/>
<dbReference type="GO" id="GO:0019343">
    <property type="term" value="P:cysteine biosynthetic process via cystathionine"/>
    <property type="evidence" value="ECO:0007669"/>
    <property type="project" value="TreeGrafter"/>
</dbReference>
<comment type="cofactor">
    <cofactor evidence="1 5">
        <name>pyridoxal 5'-phosphate</name>
        <dbReference type="ChEBI" id="CHEBI:597326"/>
    </cofactor>
</comment>
<dbReference type="FunFam" id="3.40.640.10:FF:000009">
    <property type="entry name" value="Cystathionine gamma-synthase homolog"/>
    <property type="match status" value="1"/>
</dbReference>